<reference evidence="2" key="1">
    <citation type="journal article" date="2012" name="Mol. Plant Microbe Interact.">
        <title>A highly conserved effector in Fusarium oxysporum is required for full virulence on Arabidopsis.</title>
        <authorList>
            <person name="Thatcher L.F."/>
            <person name="Gardiner D.M."/>
            <person name="Kazan K."/>
            <person name="Manners J."/>
        </authorList>
    </citation>
    <scope>NUCLEOTIDE SEQUENCE [LARGE SCALE GENOMIC DNA]</scope>
    <source>
        <strain evidence="2">Fo5176</strain>
    </source>
</reference>
<name>F9F9K6_FUSOF</name>
<keyword evidence="1" id="KW-0812">Transmembrane</keyword>
<accession>F9F9K6</accession>
<keyword evidence="1" id="KW-1133">Transmembrane helix</keyword>
<proteinExistence type="predicted"/>
<dbReference type="STRING" id="660025.F9F9K6"/>
<comment type="caution">
    <text evidence="2">The sequence shown here is derived from an EMBL/GenBank/DDBJ whole genome shotgun (WGS) entry which is preliminary data.</text>
</comment>
<protein>
    <submittedName>
        <fullName evidence="2">Uncharacterized protein</fullName>
    </submittedName>
</protein>
<evidence type="ECO:0000256" key="1">
    <source>
        <dbReference type="SAM" id="Phobius"/>
    </source>
</evidence>
<organism evidence="2">
    <name type="scientific">Fusarium oxysporum (strain Fo5176)</name>
    <name type="common">Fusarium vascular wilt</name>
    <dbReference type="NCBI Taxonomy" id="660025"/>
    <lineage>
        <taxon>Eukaryota</taxon>
        <taxon>Fungi</taxon>
        <taxon>Dikarya</taxon>
        <taxon>Ascomycota</taxon>
        <taxon>Pezizomycotina</taxon>
        <taxon>Sordariomycetes</taxon>
        <taxon>Hypocreomycetidae</taxon>
        <taxon>Hypocreales</taxon>
        <taxon>Nectriaceae</taxon>
        <taxon>Fusarium</taxon>
        <taxon>Fusarium oxysporum species complex</taxon>
    </lineage>
</organism>
<dbReference type="AlphaFoldDB" id="F9F9K6"/>
<keyword evidence="1" id="KW-0472">Membrane</keyword>
<dbReference type="EMBL" id="AFQF01001037">
    <property type="protein sequence ID" value="EGU86400.1"/>
    <property type="molecule type" value="Genomic_DNA"/>
</dbReference>
<gene>
    <name evidence="2" type="ORF">FOXB_03081</name>
</gene>
<feature type="non-terminal residue" evidence="2">
    <location>
        <position position="88"/>
    </location>
</feature>
<sequence length="88" mass="9498">MAASSASRETKHAPSDVLGYLFLYQDEGGGYDDGQRTSVPTVVPRRLNRVLRNMTLLISTVAIIFLASNIYRGLPPYAFSDSGSGSCP</sequence>
<feature type="transmembrane region" description="Helical" evidence="1">
    <location>
        <begin position="54"/>
        <end position="71"/>
    </location>
</feature>
<evidence type="ECO:0000313" key="2">
    <source>
        <dbReference type="EMBL" id="EGU86400.1"/>
    </source>
</evidence>